<proteinExistence type="predicted"/>
<reference evidence="2" key="1">
    <citation type="journal article" name="BMC Genomics">
        <title>Long-read sequencing and de novo genome assembly of marine medaka (Oryzias melastigma).</title>
        <authorList>
            <person name="Liang P."/>
            <person name="Saqib H.S.A."/>
            <person name="Ni X."/>
            <person name="Shen Y."/>
        </authorList>
    </citation>
    <scope>NUCLEOTIDE SEQUENCE</scope>
    <source>
        <strain evidence="2">Bigg-433</strain>
    </source>
</reference>
<name>A0A834FJ56_ORYME</name>
<evidence type="ECO:0000313" key="3">
    <source>
        <dbReference type="Proteomes" id="UP000646548"/>
    </source>
</evidence>
<gene>
    <name evidence="2" type="ORF">FQA47_012168</name>
</gene>
<dbReference type="AlphaFoldDB" id="A0A834FJ56"/>
<dbReference type="EMBL" id="WKFB01000117">
    <property type="protein sequence ID" value="KAF6735173.1"/>
    <property type="molecule type" value="Genomic_DNA"/>
</dbReference>
<comment type="caution">
    <text evidence="2">The sequence shown here is derived from an EMBL/GenBank/DDBJ whole genome shotgun (WGS) entry which is preliminary data.</text>
</comment>
<accession>A0A834FJ56</accession>
<feature type="compositionally biased region" description="Basic and acidic residues" evidence="1">
    <location>
        <begin position="36"/>
        <end position="52"/>
    </location>
</feature>
<feature type="compositionally biased region" description="Polar residues" evidence="1">
    <location>
        <begin position="62"/>
        <end position="73"/>
    </location>
</feature>
<dbReference type="Proteomes" id="UP000646548">
    <property type="component" value="Unassembled WGS sequence"/>
</dbReference>
<evidence type="ECO:0000256" key="1">
    <source>
        <dbReference type="SAM" id="MobiDB-lite"/>
    </source>
</evidence>
<organism evidence="2 3">
    <name type="scientific">Oryzias melastigma</name>
    <name type="common">Marine medaka</name>
    <dbReference type="NCBI Taxonomy" id="30732"/>
    <lineage>
        <taxon>Eukaryota</taxon>
        <taxon>Metazoa</taxon>
        <taxon>Chordata</taxon>
        <taxon>Craniata</taxon>
        <taxon>Vertebrata</taxon>
        <taxon>Euteleostomi</taxon>
        <taxon>Actinopterygii</taxon>
        <taxon>Neopterygii</taxon>
        <taxon>Teleostei</taxon>
        <taxon>Neoteleostei</taxon>
        <taxon>Acanthomorphata</taxon>
        <taxon>Ovalentaria</taxon>
        <taxon>Atherinomorphae</taxon>
        <taxon>Beloniformes</taxon>
        <taxon>Adrianichthyidae</taxon>
        <taxon>Oryziinae</taxon>
        <taxon>Oryzias</taxon>
    </lineage>
</organism>
<protein>
    <submittedName>
        <fullName evidence="2">Uncharacterized protein</fullName>
    </submittedName>
</protein>
<sequence length="102" mass="11566">MRFFFFFPSLSLTHRQSCSAILRELAASTHAWNLREKGRTMEKRENKREGATKKHTHKKNQICLSTSSGNQAQIPKDNTGRKKASDGALCGPNALCFPFFFC</sequence>
<feature type="region of interest" description="Disordered" evidence="1">
    <location>
        <begin position="36"/>
        <end position="85"/>
    </location>
</feature>
<evidence type="ECO:0000313" key="2">
    <source>
        <dbReference type="EMBL" id="KAF6735173.1"/>
    </source>
</evidence>